<dbReference type="InterPro" id="IPR007351">
    <property type="entry name" value="YjbR"/>
</dbReference>
<reference evidence="1" key="1">
    <citation type="submission" date="2024-05" db="EMBL/GenBank/DDBJ databases">
        <title>Herbiconiux sp. A18JL235.</title>
        <authorList>
            <person name="Zhang G."/>
        </authorList>
    </citation>
    <scope>NUCLEOTIDE SEQUENCE</scope>
    <source>
        <strain evidence="1">A18JL235</strain>
    </source>
</reference>
<dbReference type="RefSeq" id="WP_368498995.1">
    <property type="nucleotide sequence ID" value="NZ_CP162511.1"/>
</dbReference>
<dbReference type="GO" id="GO:0003677">
    <property type="term" value="F:DNA binding"/>
    <property type="evidence" value="ECO:0007669"/>
    <property type="project" value="UniProtKB-KW"/>
</dbReference>
<evidence type="ECO:0000313" key="1">
    <source>
        <dbReference type="EMBL" id="XDI06616.1"/>
    </source>
</evidence>
<organism evidence="1">
    <name type="scientific">Herbiconiux sp. A18JL235</name>
    <dbReference type="NCBI Taxonomy" id="3152363"/>
    <lineage>
        <taxon>Bacteria</taxon>
        <taxon>Bacillati</taxon>
        <taxon>Actinomycetota</taxon>
        <taxon>Actinomycetes</taxon>
        <taxon>Micrococcales</taxon>
        <taxon>Microbacteriaceae</taxon>
        <taxon>Herbiconiux</taxon>
    </lineage>
</organism>
<dbReference type="PANTHER" id="PTHR35145">
    <property type="entry name" value="CYTOPLASMIC PROTEIN-RELATED"/>
    <property type="match status" value="1"/>
</dbReference>
<dbReference type="AlphaFoldDB" id="A0AB39BJM6"/>
<accession>A0AB39BJM6</accession>
<dbReference type="Gene3D" id="3.90.1150.30">
    <property type="match status" value="1"/>
</dbReference>
<dbReference type="PANTHER" id="PTHR35145:SF1">
    <property type="entry name" value="CYTOPLASMIC PROTEIN"/>
    <property type="match status" value="1"/>
</dbReference>
<dbReference type="InterPro" id="IPR058532">
    <property type="entry name" value="YjbR/MT2646/Rv2570-like"/>
</dbReference>
<gene>
    <name evidence="1" type="ORF">ABFY20_05820</name>
</gene>
<protein>
    <submittedName>
        <fullName evidence="1">MmcQ/YjbR family DNA-binding protein</fullName>
    </submittedName>
</protein>
<dbReference type="Pfam" id="PF04237">
    <property type="entry name" value="YjbR"/>
    <property type="match status" value="1"/>
</dbReference>
<dbReference type="SUPFAM" id="SSF142906">
    <property type="entry name" value="YjbR-like"/>
    <property type="match status" value="1"/>
</dbReference>
<keyword evidence="1" id="KW-0238">DNA-binding</keyword>
<sequence>MTESFGREQVLELCAGLPATTDERPFGPETAVAKVVGKVFAIVPLDAPVGSETVTLKVAPPHGEALVRDHAWVRPGYHMNKRHWVTVALNGDEVDHQLVIDLVINSYDLVVAGLPRAQRP</sequence>
<dbReference type="InterPro" id="IPR038056">
    <property type="entry name" value="YjbR-like_sf"/>
</dbReference>
<dbReference type="EMBL" id="CP162511">
    <property type="protein sequence ID" value="XDI06616.1"/>
    <property type="molecule type" value="Genomic_DNA"/>
</dbReference>
<name>A0AB39BJM6_9MICO</name>
<proteinExistence type="predicted"/>